<proteinExistence type="predicted"/>
<dbReference type="Proteomes" id="UP001600064">
    <property type="component" value="Unassembled WGS sequence"/>
</dbReference>
<keyword evidence="3" id="KW-1185">Reference proteome</keyword>
<reference evidence="2 3" key="1">
    <citation type="journal article" date="2024" name="Commun. Biol.">
        <title>Comparative genomic analysis of thermophilic fungi reveals convergent evolutionary adaptations and gene losses.</title>
        <authorList>
            <person name="Steindorff A.S."/>
            <person name="Aguilar-Pontes M.V."/>
            <person name="Robinson A.J."/>
            <person name="Andreopoulos B."/>
            <person name="LaButti K."/>
            <person name="Kuo A."/>
            <person name="Mondo S."/>
            <person name="Riley R."/>
            <person name="Otillar R."/>
            <person name="Haridas S."/>
            <person name="Lipzen A."/>
            <person name="Grimwood J."/>
            <person name="Schmutz J."/>
            <person name="Clum A."/>
            <person name="Reid I.D."/>
            <person name="Moisan M.C."/>
            <person name="Butler G."/>
            <person name="Nguyen T.T.M."/>
            <person name="Dewar K."/>
            <person name="Conant G."/>
            <person name="Drula E."/>
            <person name="Henrissat B."/>
            <person name="Hansel C."/>
            <person name="Singer S."/>
            <person name="Hutchinson M.I."/>
            <person name="de Vries R.P."/>
            <person name="Natvig D.O."/>
            <person name="Powell A.J."/>
            <person name="Tsang A."/>
            <person name="Grigoriev I.V."/>
        </authorList>
    </citation>
    <scope>NUCLEOTIDE SEQUENCE [LARGE SCALE GENOMIC DNA]</scope>
    <source>
        <strain evidence="2 3">ATCC 22073</strain>
    </source>
</reference>
<dbReference type="Pfam" id="PF06983">
    <property type="entry name" value="3-dmu-9_3-mt"/>
    <property type="match status" value="1"/>
</dbReference>
<dbReference type="CDD" id="cd06588">
    <property type="entry name" value="PhnB_like"/>
    <property type="match status" value="1"/>
</dbReference>
<dbReference type="InterPro" id="IPR009725">
    <property type="entry name" value="3_dmu_93_MTrfase"/>
</dbReference>
<evidence type="ECO:0000313" key="3">
    <source>
        <dbReference type="Proteomes" id="UP001600064"/>
    </source>
</evidence>
<dbReference type="PIRSF" id="PIRSF021700">
    <property type="entry name" value="3_dmu_93_MTrfase"/>
    <property type="match status" value="1"/>
</dbReference>
<name>A0ABR4DPU8_9PEZI</name>
<dbReference type="PANTHER" id="PTHR33990:SF2">
    <property type="entry name" value="PHNB-LIKE DOMAIN-CONTAINING PROTEIN"/>
    <property type="match status" value="1"/>
</dbReference>
<evidence type="ECO:0000313" key="2">
    <source>
        <dbReference type="EMBL" id="KAL2272001.1"/>
    </source>
</evidence>
<dbReference type="GeneID" id="98122168"/>
<feature type="domain" description="PhnB-like" evidence="1">
    <location>
        <begin position="9"/>
        <end position="126"/>
    </location>
</feature>
<dbReference type="InterPro" id="IPR028973">
    <property type="entry name" value="PhnB-like"/>
</dbReference>
<protein>
    <recommendedName>
        <fullName evidence="1">PhnB-like domain-containing protein</fullName>
    </recommendedName>
</protein>
<sequence>MSLSSSKLKLTTCLWFDGQAQEAAEFYTSIFPNSKIVHVQNHLKCDEQIDPNQTVLVVAFELDGNQFFGLNGGPMFKFNEAISFQIDCANQEEVDYYFEKLSEGGDKSKQVCGWLADKYGVSWQIVPTVLKTMLASEDKEAAARVSQAMSSQVKLNIAELEKAFKG</sequence>
<dbReference type="PANTHER" id="PTHR33990">
    <property type="entry name" value="PROTEIN YJDN-RELATED"/>
    <property type="match status" value="1"/>
</dbReference>
<gene>
    <name evidence="2" type="ORF">VTJ83DRAFT_1372</name>
</gene>
<organism evidence="2 3">
    <name type="scientific">Remersonia thermophila</name>
    <dbReference type="NCBI Taxonomy" id="72144"/>
    <lineage>
        <taxon>Eukaryota</taxon>
        <taxon>Fungi</taxon>
        <taxon>Dikarya</taxon>
        <taxon>Ascomycota</taxon>
        <taxon>Pezizomycotina</taxon>
        <taxon>Sordariomycetes</taxon>
        <taxon>Sordariomycetidae</taxon>
        <taxon>Sordariales</taxon>
        <taxon>Sordariales incertae sedis</taxon>
        <taxon>Remersonia</taxon>
    </lineage>
</organism>
<accession>A0ABR4DPU8</accession>
<dbReference type="Gene3D" id="3.10.180.10">
    <property type="entry name" value="2,3-Dihydroxybiphenyl 1,2-Dioxygenase, domain 1"/>
    <property type="match status" value="1"/>
</dbReference>
<dbReference type="EMBL" id="JAZGUE010000001">
    <property type="protein sequence ID" value="KAL2272001.1"/>
    <property type="molecule type" value="Genomic_DNA"/>
</dbReference>
<dbReference type="InterPro" id="IPR029068">
    <property type="entry name" value="Glyas_Bleomycin-R_OHBP_Dase"/>
</dbReference>
<dbReference type="SUPFAM" id="SSF54593">
    <property type="entry name" value="Glyoxalase/Bleomycin resistance protein/Dihydroxybiphenyl dioxygenase"/>
    <property type="match status" value="1"/>
</dbReference>
<dbReference type="RefSeq" id="XP_070870725.1">
    <property type="nucleotide sequence ID" value="XM_071007524.1"/>
</dbReference>
<evidence type="ECO:0000259" key="1">
    <source>
        <dbReference type="Pfam" id="PF06983"/>
    </source>
</evidence>
<comment type="caution">
    <text evidence="2">The sequence shown here is derived from an EMBL/GenBank/DDBJ whole genome shotgun (WGS) entry which is preliminary data.</text>
</comment>